<dbReference type="RefSeq" id="WP_137091840.1">
    <property type="nucleotide sequence ID" value="NZ_CP028923.1"/>
</dbReference>
<keyword evidence="1" id="KW-0732">Signal</keyword>
<keyword evidence="3" id="KW-1185">Reference proteome</keyword>
<evidence type="ECO:0000256" key="1">
    <source>
        <dbReference type="SAM" id="SignalP"/>
    </source>
</evidence>
<feature type="chain" id="PRO_5020337772" description="Outer membrane protein beta-barrel domain-containing protein" evidence="1">
    <location>
        <begin position="21"/>
        <end position="768"/>
    </location>
</feature>
<evidence type="ECO:0000313" key="2">
    <source>
        <dbReference type="EMBL" id="QCK16246.1"/>
    </source>
</evidence>
<protein>
    <recommendedName>
        <fullName evidence="4">Outer membrane protein beta-barrel domain-containing protein</fullName>
    </recommendedName>
</protein>
<accession>A0A4D7JVP7</accession>
<dbReference type="KEGG" id="fpf:DCC35_16610"/>
<dbReference type="OrthoDB" id="1154025at2"/>
<evidence type="ECO:0000313" key="3">
    <source>
        <dbReference type="Proteomes" id="UP000298616"/>
    </source>
</evidence>
<proteinExistence type="predicted"/>
<feature type="signal peptide" evidence="1">
    <location>
        <begin position="1"/>
        <end position="20"/>
    </location>
</feature>
<name>A0A4D7JVP7_9BACT</name>
<gene>
    <name evidence="2" type="ORF">DCC35_16610</name>
</gene>
<organism evidence="2 3">
    <name type="scientific">Mangrovivirga cuniculi</name>
    <dbReference type="NCBI Taxonomy" id="2715131"/>
    <lineage>
        <taxon>Bacteria</taxon>
        <taxon>Pseudomonadati</taxon>
        <taxon>Bacteroidota</taxon>
        <taxon>Cytophagia</taxon>
        <taxon>Cytophagales</taxon>
        <taxon>Mangrovivirgaceae</taxon>
        <taxon>Mangrovivirga</taxon>
    </lineage>
</organism>
<reference evidence="2 3" key="1">
    <citation type="submission" date="2018-04" db="EMBL/GenBank/DDBJ databases">
        <title>Complete genome uncultured novel isolate.</title>
        <authorList>
            <person name="Merlino G."/>
        </authorList>
    </citation>
    <scope>NUCLEOTIDE SEQUENCE [LARGE SCALE GENOMIC DNA]</scope>
    <source>
        <strain evidence="3">R1DC9</strain>
    </source>
</reference>
<dbReference type="Proteomes" id="UP000298616">
    <property type="component" value="Chromosome"/>
</dbReference>
<dbReference type="AlphaFoldDB" id="A0A4D7JVP7"/>
<dbReference type="EMBL" id="CP028923">
    <property type="protein sequence ID" value="QCK16246.1"/>
    <property type="molecule type" value="Genomic_DNA"/>
</dbReference>
<evidence type="ECO:0008006" key="4">
    <source>
        <dbReference type="Google" id="ProtNLM"/>
    </source>
</evidence>
<sequence>MIKNILLVVFIFLAAYTVQGQSNYPNLDLYDGKYEIKGSFTPYSVYSFTITDKSNSSEQSFSLNIMDKDNFVKLVTAKCLALNSSLGKEVLEKIKTEALKLFYYYISYERTIVTEQNKPIAGEVTFNPVIYVSVDQLERRTVFKDKLKKGDKKVSNNGITLEKTKSRLIRKDKYTIKDESSSVFNDLLVVYGKKNALNAFINVLNGKAKRELNEMYKQLEGMKESRDSISLKLGILNQVEEILEPLDKISSNTILLINPADSTIVSKRLENKELGLGNADLLEEVIAEQKYLNSFKKDDSVKESIELLEEISSKRKELDSLIQSYNGSHLTENLNFSNVNLRLNDLTQAQKTINNQIQSQSKNISNQEVNDGLKRFKVEEVEFEINDGYMKRIEILGKIETPFRKSEFYNFNNSGTIIFENQIPIGFSRTMDLKELNNIYFFNNYAISNRSLSLHLTDVLELYNKKMEVDRNDFSPEDQIVIYKPIENKTSKKVLYKESSKKILEAEVYTDFVGINETNPNGLVQTEVKKEIILNTSRYRPSKFFQVNFSWFEAITPSITLSKLEENNKNLPLQFNRQILNGENFNIKHASTLELRRYEALSMGFKLKYLTIDVPYLKATLYGNLGIRYGITNIKDSLVLNADVEEYKVNSFQIIPEFSVKFQGDERYGLELGYRINYFNIYTDKFLQLSKKDISNQNFSNDWCDKLLHNTEIRVFYQPSNPSKSNGRWYLRYRLFWEAGNTSANFSQLQFGYSFFLLKNEPGMGSSN</sequence>